<comment type="caution">
    <text evidence="1">The sequence shown here is derived from an EMBL/GenBank/DDBJ whole genome shotgun (WGS) entry which is preliminary data.</text>
</comment>
<dbReference type="AlphaFoldDB" id="A0A8H7S067"/>
<keyword evidence="2" id="KW-1185">Reference proteome</keyword>
<evidence type="ECO:0000313" key="2">
    <source>
        <dbReference type="Proteomes" id="UP000646827"/>
    </source>
</evidence>
<dbReference type="OrthoDB" id="2205937at2759"/>
<name>A0A8H7S067_9FUNG</name>
<evidence type="ECO:0000313" key="1">
    <source>
        <dbReference type="EMBL" id="KAG2220346.1"/>
    </source>
</evidence>
<proteinExistence type="predicted"/>
<dbReference type="EMBL" id="JAEPRB010000143">
    <property type="protein sequence ID" value="KAG2220346.1"/>
    <property type="molecule type" value="Genomic_DNA"/>
</dbReference>
<gene>
    <name evidence="1" type="ORF">INT45_010732</name>
</gene>
<organism evidence="1 2">
    <name type="scientific">Circinella minor</name>
    <dbReference type="NCBI Taxonomy" id="1195481"/>
    <lineage>
        <taxon>Eukaryota</taxon>
        <taxon>Fungi</taxon>
        <taxon>Fungi incertae sedis</taxon>
        <taxon>Mucoromycota</taxon>
        <taxon>Mucoromycotina</taxon>
        <taxon>Mucoromycetes</taxon>
        <taxon>Mucorales</taxon>
        <taxon>Lichtheimiaceae</taxon>
        <taxon>Circinella</taxon>
    </lineage>
</organism>
<protein>
    <submittedName>
        <fullName evidence="1">Uncharacterized protein</fullName>
    </submittedName>
</protein>
<sequence>MITLSSLVTVANAYMNEPYPPFIITSPKHGQIVKPGDTVKITWELSPDTKYPLYGYAASRTSRTVAGLLPPDSSSTERYIQNIETHLLFTNFEYDWIVNESTEPGTYQLGIGFYFHQASPVFHVVEKEEDQTSLLTR</sequence>
<reference evidence="1 2" key="1">
    <citation type="submission" date="2020-12" db="EMBL/GenBank/DDBJ databases">
        <title>Metabolic potential, ecology and presence of endohyphal bacteria is reflected in genomic diversity of Mucoromycotina.</title>
        <authorList>
            <person name="Muszewska A."/>
            <person name="Okrasinska A."/>
            <person name="Steczkiewicz K."/>
            <person name="Drgas O."/>
            <person name="Orlowska M."/>
            <person name="Perlinska-Lenart U."/>
            <person name="Aleksandrzak-Piekarczyk T."/>
            <person name="Szatraj K."/>
            <person name="Zielenkiewicz U."/>
            <person name="Pilsyk S."/>
            <person name="Malc E."/>
            <person name="Mieczkowski P."/>
            <person name="Kruszewska J.S."/>
            <person name="Biernat P."/>
            <person name="Pawlowska J."/>
        </authorList>
    </citation>
    <scope>NUCLEOTIDE SEQUENCE [LARGE SCALE GENOMIC DNA]</scope>
    <source>
        <strain evidence="1 2">CBS 142.35</strain>
    </source>
</reference>
<accession>A0A8H7S067</accession>
<dbReference type="Proteomes" id="UP000646827">
    <property type="component" value="Unassembled WGS sequence"/>
</dbReference>